<dbReference type="InterPro" id="IPR028055">
    <property type="entry name" value="YidC/Oxa/ALB_C"/>
</dbReference>
<name>A0AAD1XBG8_EUPCR</name>
<dbReference type="Proteomes" id="UP001295684">
    <property type="component" value="Unassembled WGS sequence"/>
</dbReference>
<evidence type="ECO:0000313" key="8">
    <source>
        <dbReference type="EMBL" id="CAI2368155.1"/>
    </source>
</evidence>
<dbReference type="GO" id="GO:0032979">
    <property type="term" value="P:protein insertion into mitochondrial inner membrane from matrix"/>
    <property type="evidence" value="ECO:0007669"/>
    <property type="project" value="TreeGrafter"/>
</dbReference>
<dbReference type="AlphaFoldDB" id="A0AAD1XBG8"/>
<gene>
    <name evidence="8" type="ORF">ECRASSUSDP1_LOCUS9444</name>
</gene>
<feature type="transmembrane region" description="Helical" evidence="6">
    <location>
        <begin position="342"/>
        <end position="361"/>
    </location>
</feature>
<evidence type="ECO:0000313" key="9">
    <source>
        <dbReference type="Proteomes" id="UP001295684"/>
    </source>
</evidence>
<evidence type="ECO:0000256" key="3">
    <source>
        <dbReference type="ARBA" id="ARBA00022989"/>
    </source>
</evidence>
<dbReference type="GO" id="GO:0005743">
    <property type="term" value="C:mitochondrial inner membrane"/>
    <property type="evidence" value="ECO:0007669"/>
    <property type="project" value="TreeGrafter"/>
</dbReference>
<evidence type="ECO:0000259" key="7">
    <source>
        <dbReference type="Pfam" id="PF02096"/>
    </source>
</evidence>
<comment type="similarity">
    <text evidence="5">Belongs to the OXA1/ALB3/YidC family.</text>
</comment>
<feature type="transmembrane region" description="Helical" evidence="6">
    <location>
        <begin position="246"/>
        <end position="264"/>
    </location>
</feature>
<dbReference type="InterPro" id="IPR001708">
    <property type="entry name" value="YidC/ALB3/OXA1/COX18"/>
</dbReference>
<reference evidence="8" key="1">
    <citation type="submission" date="2023-07" db="EMBL/GenBank/DDBJ databases">
        <authorList>
            <consortium name="AG Swart"/>
            <person name="Singh M."/>
            <person name="Singh A."/>
            <person name="Seah K."/>
            <person name="Emmerich C."/>
        </authorList>
    </citation>
    <scope>NUCLEOTIDE SEQUENCE</scope>
    <source>
        <strain evidence="8">DP1</strain>
    </source>
</reference>
<sequence length="451" mass="52731">MLLSFRNALPKHSRSYNVCMSHFGKHKFFCTIPNQAEESQEAFLTKIKENTELSADQQQEIIDMYDKIDIHELQTHNPKLYEYLHFDPTKIQDFRQVIYEGQGDRDQFAIEASQSRSELGDAAEAATAASTAAPGQAKVFTLPLFWKWLTPVFGVTSVWLLNIQAATHIPWLPFLVICGVSVRLLLAPMMIRQMTLINKMGVASPDMRIVGKIFKHVDKNLLQKFAWAFKAVYELAKTTGTSLTKFYFYNLIQLPVFVIMIFSIRKICFEHEELAGKGILWFKDLNEPDPYLILPLIATVLNYVNLGRGITKENEHWFINRFRSFFQVLQFMHLPFTHKWPSGSFVYWITSSLMVFLQVSITRHPKIMNMINPSFFYNYTKMYGERSTKSHENYVERLLHSEDTKLKSYTKDNFVLEDLEYEMKQFLQFQRTRKLKIKKEEILNRDGTEAS</sequence>
<feature type="transmembrane region" description="Helical" evidence="6">
    <location>
        <begin position="171"/>
        <end position="191"/>
    </location>
</feature>
<dbReference type="CDD" id="cd20069">
    <property type="entry name" value="5TM_Oxa1-like"/>
    <property type="match status" value="1"/>
</dbReference>
<dbReference type="PANTHER" id="PTHR12428">
    <property type="entry name" value="OXA1"/>
    <property type="match status" value="1"/>
</dbReference>
<dbReference type="PANTHER" id="PTHR12428:SF65">
    <property type="entry name" value="CYTOCHROME C OXIDASE ASSEMBLY PROTEIN COX18, MITOCHONDRIAL"/>
    <property type="match status" value="1"/>
</dbReference>
<dbReference type="EMBL" id="CAMPGE010009283">
    <property type="protein sequence ID" value="CAI2368155.1"/>
    <property type="molecule type" value="Genomic_DNA"/>
</dbReference>
<keyword evidence="3 6" id="KW-1133">Transmembrane helix</keyword>
<feature type="domain" description="Membrane insertase YidC/Oxa/ALB C-terminal" evidence="7">
    <location>
        <begin position="175"/>
        <end position="362"/>
    </location>
</feature>
<keyword evidence="4 6" id="KW-0472">Membrane</keyword>
<evidence type="ECO:0000256" key="6">
    <source>
        <dbReference type="SAM" id="Phobius"/>
    </source>
</evidence>
<evidence type="ECO:0000256" key="2">
    <source>
        <dbReference type="ARBA" id="ARBA00022692"/>
    </source>
</evidence>
<keyword evidence="9" id="KW-1185">Reference proteome</keyword>
<dbReference type="Pfam" id="PF02096">
    <property type="entry name" value="60KD_IMP"/>
    <property type="match status" value="1"/>
</dbReference>
<evidence type="ECO:0000256" key="4">
    <source>
        <dbReference type="ARBA" id="ARBA00023136"/>
    </source>
</evidence>
<dbReference type="GO" id="GO:0032977">
    <property type="term" value="F:membrane insertase activity"/>
    <property type="evidence" value="ECO:0007669"/>
    <property type="project" value="InterPro"/>
</dbReference>
<proteinExistence type="inferred from homology"/>
<evidence type="ECO:0000256" key="5">
    <source>
        <dbReference type="RuleBase" id="RU003945"/>
    </source>
</evidence>
<protein>
    <recommendedName>
        <fullName evidence="7">Membrane insertase YidC/Oxa/ALB C-terminal domain-containing protein</fullName>
    </recommendedName>
</protein>
<comment type="caution">
    <text evidence="8">The sequence shown here is derived from an EMBL/GenBank/DDBJ whole genome shotgun (WGS) entry which is preliminary data.</text>
</comment>
<comment type="subcellular location">
    <subcellularLocation>
        <location evidence="1 5">Membrane</location>
        <topology evidence="1 5">Multi-pass membrane protein</topology>
    </subcellularLocation>
</comment>
<organism evidence="8 9">
    <name type="scientific">Euplotes crassus</name>
    <dbReference type="NCBI Taxonomy" id="5936"/>
    <lineage>
        <taxon>Eukaryota</taxon>
        <taxon>Sar</taxon>
        <taxon>Alveolata</taxon>
        <taxon>Ciliophora</taxon>
        <taxon>Intramacronucleata</taxon>
        <taxon>Spirotrichea</taxon>
        <taxon>Hypotrichia</taxon>
        <taxon>Euplotida</taxon>
        <taxon>Euplotidae</taxon>
        <taxon>Moneuplotes</taxon>
    </lineage>
</organism>
<keyword evidence="2 5" id="KW-0812">Transmembrane</keyword>
<evidence type="ECO:0000256" key="1">
    <source>
        <dbReference type="ARBA" id="ARBA00004141"/>
    </source>
</evidence>
<accession>A0AAD1XBG8</accession>